<dbReference type="PANTHER" id="PTHR42738:SF7">
    <property type="entry name" value="HYDROXYMETHYLGLUTARYL-COA LYASE"/>
    <property type="match status" value="1"/>
</dbReference>
<proteinExistence type="inferred from homology"/>
<dbReference type="PROSITE" id="PS00815">
    <property type="entry name" value="AIPM_HOMOCIT_SYNTH_1"/>
    <property type="match status" value="1"/>
</dbReference>
<dbReference type="PANTHER" id="PTHR42738">
    <property type="entry name" value="HYDROXYMETHYLGLUTARYL-COA LYASE"/>
    <property type="match status" value="1"/>
</dbReference>
<dbReference type="GO" id="GO:0046912">
    <property type="term" value="F:acyltransferase activity, acyl groups converted into alkyl on transfer"/>
    <property type="evidence" value="ECO:0007669"/>
    <property type="project" value="InterPro"/>
</dbReference>
<dbReference type="GO" id="GO:0046951">
    <property type="term" value="P:ketone body biosynthetic process"/>
    <property type="evidence" value="ECO:0007669"/>
    <property type="project" value="TreeGrafter"/>
</dbReference>
<keyword evidence="2" id="KW-0808">Transferase</keyword>
<dbReference type="Gene3D" id="3.20.20.70">
    <property type="entry name" value="Aldolase class I"/>
    <property type="match status" value="1"/>
</dbReference>
<dbReference type="GO" id="GO:0006552">
    <property type="term" value="P:L-leucine catabolic process"/>
    <property type="evidence" value="ECO:0007669"/>
    <property type="project" value="TreeGrafter"/>
</dbReference>
<evidence type="ECO:0000256" key="2">
    <source>
        <dbReference type="ARBA" id="ARBA00022679"/>
    </source>
</evidence>
<evidence type="ECO:0000256" key="4">
    <source>
        <dbReference type="ARBA" id="ARBA00023239"/>
    </source>
</evidence>
<organism evidence="6">
    <name type="scientific">viral metagenome</name>
    <dbReference type="NCBI Taxonomy" id="1070528"/>
    <lineage>
        <taxon>unclassified sequences</taxon>
        <taxon>metagenomes</taxon>
        <taxon>organismal metagenomes</taxon>
    </lineage>
</organism>
<name>A0A6C0CL41_9ZZZZ</name>
<evidence type="ECO:0000313" key="6">
    <source>
        <dbReference type="EMBL" id="QHT04364.1"/>
    </source>
</evidence>
<dbReference type="GO" id="GO:0004419">
    <property type="term" value="F:hydroxymethylglutaryl-CoA lyase activity"/>
    <property type="evidence" value="ECO:0007669"/>
    <property type="project" value="TreeGrafter"/>
</dbReference>
<sequence>MYNRILNNKSLKLFDVTLRDGLQSISKIYSFKEKQEIFEDIIFKRNVTSIEIGSIVNPKILPQMKDSLELYNYAHCISLIIPKPMDIYMLTPNCKSLETAIDNKIENFSFITSVSDEFQKKNINRSLNESKNEIKNMMKMASNVDDSKVKLYISCITECPISGQINKDRIVDEIMYYFYTHEYINEICLSDTCGSLKFNDFKFILSRLISRNIDVDKLSLHLHDQNDKNNLDNIIIYAINNDITKFDVSSMPEIGGCSVTMKKMQGNLSYEQIYKFL</sequence>
<evidence type="ECO:0000259" key="5">
    <source>
        <dbReference type="Pfam" id="PF00682"/>
    </source>
</evidence>
<dbReference type="InterPro" id="IPR002034">
    <property type="entry name" value="AIPM/Hcit_synth_CS"/>
</dbReference>
<protein>
    <recommendedName>
        <fullName evidence="5">Pyruvate carboxyltransferase domain-containing protein</fullName>
    </recommendedName>
</protein>
<keyword evidence="4" id="KW-0456">Lyase</keyword>
<evidence type="ECO:0000256" key="1">
    <source>
        <dbReference type="ARBA" id="ARBA00009405"/>
    </source>
</evidence>
<dbReference type="Pfam" id="PF00682">
    <property type="entry name" value="HMGL-like"/>
    <property type="match status" value="1"/>
</dbReference>
<accession>A0A6C0CL41</accession>
<feature type="domain" description="Pyruvate carboxyltransferase" evidence="5">
    <location>
        <begin position="11"/>
        <end position="225"/>
    </location>
</feature>
<dbReference type="AlphaFoldDB" id="A0A6C0CL41"/>
<dbReference type="InterPro" id="IPR000891">
    <property type="entry name" value="PYR_CT"/>
</dbReference>
<dbReference type="GO" id="GO:0046872">
    <property type="term" value="F:metal ion binding"/>
    <property type="evidence" value="ECO:0007669"/>
    <property type="project" value="UniProtKB-KW"/>
</dbReference>
<dbReference type="InterPro" id="IPR013785">
    <property type="entry name" value="Aldolase_TIM"/>
</dbReference>
<comment type="similarity">
    <text evidence="1">Belongs to the HMG-CoA lyase family.</text>
</comment>
<reference evidence="6" key="1">
    <citation type="journal article" date="2020" name="Nature">
        <title>Giant virus diversity and host interactions through global metagenomics.</title>
        <authorList>
            <person name="Schulz F."/>
            <person name="Roux S."/>
            <person name="Paez-Espino D."/>
            <person name="Jungbluth S."/>
            <person name="Walsh D.A."/>
            <person name="Denef V.J."/>
            <person name="McMahon K.D."/>
            <person name="Konstantinidis K.T."/>
            <person name="Eloe-Fadrosh E.A."/>
            <person name="Kyrpides N.C."/>
            <person name="Woyke T."/>
        </authorList>
    </citation>
    <scope>NUCLEOTIDE SEQUENCE</scope>
    <source>
        <strain evidence="6">GVMAG-M-3300021185-45</strain>
    </source>
</reference>
<dbReference type="SUPFAM" id="SSF51569">
    <property type="entry name" value="Aldolase"/>
    <property type="match status" value="1"/>
</dbReference>
<dbReference type="EMBL" id="MN739427">
    <property type="protein sequence ID" value="QHT04364.1"/>
    <property type="molecule type" value="Genomic_DNA"/>
</dbReference>
<dbReference type="InterPro" id="IPR043594">
    <property type="entry name" value="HMGL"/>
</dbReference>
<evidence type="ECO:0000256" key="3">
    <source>
        <dbReference type="ARBA" id="ARBA00022723"/>
    </source>
</evidence>
<keyword evidence="3" id="KW-0479">Metal-binding</keyword>